<dbReference type="AlphaFoldDB" id="X0UA26"/>
<dbReference type="InterPro" id="IPR006076">
    <property type="entry name" value="FAD-dep_OxRdtase"/>
</dbReference>
<reference evidence="2" key="1">
    <citation type="journal article" date="2014" name="Front. Microbiol.">
        <title>High frequency of phylogenetically diverse reductive dehalogenase-homologous genes in deep subseafloor sedimentary metagenomes.</title>
        <authorList>
            <person name="Kawai M."/>
            <person name="Futagami T."/>
            <person name="Toyoda A."/>
            <person name="Takaki Y."/>
            <person name="Nishi S."/>
            <person name="Hori S."/>
            <person name="Arai W."/>
            <person name="Tsubouchi T."/>
            <person name="Morono Y."/>
            <person name="Uchiyama I."/>
            <person name="Ito T."/>
            <person name="Fujiyama A."/>
            <person name="Inagaki F."/>
            <person name="Takami H."/>
        </authorList>
    </citation>
    <scope>NUCLEOTIDE SEQUENCE</scope>
    <source>
        <strain evidence="2">Expedition CK06-06</strain>
    </source>
</reference>
<dbReference type="Gene3D" id="3.50.50.60">
    <property type="entry name" value="FAD/NAD(P)-binding domain"/>
    <property type="match status" value="1"/>
</dbReference>
<protein>
    <recommendedName>
        <fullName evidence="1">FAD dependent oxidoreductase domain-containing protein</fullName>
    </recommendedName>
</protein>
<proteinExistence type="predicted"/>
<dbReference type="Pfam" id="PF01266">
    <property type="entry name" value="DAO"/>
    <property type="match status" value="1"/>
</dbReference>
<sequence length="157" mass="17225">IRINREQCLRLELPERFPPFAIRISTIATVPKVNGNVLLGLSGLPDMQSDFSGSLTTEEAKAEILDDALELLPMLKEAKLVEHRGDFEGWAPPPNNIQPVIGQLPEWENVYIAARFGTLGMIMSLGTGQALADLVLAGGRIPDRIRTMLDILSPARL</sequence>
<name>X0UA26_9ZZZZ</name>
<evidence type="ECO:0000259" key="1">
    <source>
        <dbReference type="Pfam" id="PF01266"/>
    </source>
</evidence>
<organism evidence="2">
    <name type="scientific">marine sediment metagenome</name>
    <dbReference type="NCBI Taxonomy" id="412755"/>
    <lineage>
        <taxon>unclassified sequences</taxon>
        <taxon>metagenomes</taxon>
        <taxon>ecological metagenomes</taxon>
    </lineage>
</organism>
<evidence type="ECO:0000313" key="2">
    <source>
        <dbReference type="EMBL" id="GAF97207.1"/>
    </source>
</evidence>
<feature type="non-terminal residue" evidence="2">
    <location>
        <position position="1"/>
    </location>
</feature>
<dbReference type="EMBL" id="BARS01012114">
    <property type="protein sequence ID" value="GAF97207.1"/>
    <property type="molecule type" value="Genomic_DNA"/>
</dbReference>
<dbReference type="Gene3D" id="3.30.9.10">
    <property type="entry name" value="D-Amino Acid Oxidase, subunit A, domain 2"/>
    <property type="match status" value="1"/>
</dbReference>
<feature type="domain" description="FAD dependent oxidoreductase" evidence="1">
    <location>
        <begin position="27"/>
        <end position="134"/>
    </location>
</feature>
<comment type="caution">
    <text evidence="2">The sequence shown here is derived from an EMBL/GenBank/DDBJ whole genome shotgun (WGS) entry which is preliminary data.</text>
</comment>
<accession>X0UA26</accession>
<dbReference type="InterPro" id="IPR036188">
    <property type="entry name" value="FAD/NAD-bd_sf"/>
</dbReference>
<gene>
    <name evidence="2" type="ORF">S01H1_21745</name>
</gene>